<dbReference type="PROSITE" id="PS00108">
    <property type="entry name" value="PROTEIN_KINASE_ST"/>
    <property type="match status" value="1"/>
</dbReference>
<dbReference type="InterPro" id="IPR000719">
    <property type="entry name" value="Prot_kinase_dom"/>
</dbReference>
<dbReference type="OrthoDB" id="291007at2759"/>
<reference evidence="8 9" key="1">
    <citation type="submission" date="2013-01" db="EMBL/GenBank/DDBJ databases">
        <authorList>
            <person name="Inman J."/>
            <person name="Zafar N."/>
            <person name="Lorenzi H."/>
            <person name="Caler E."/>
        </authorList>
    </citation>
    <scope>NUCLEOTIDE SEQUENCE [LARGE SCALE GENOMIC DNA]</scope>
    <source>
        <strain evidence="8 9">HM-3:IMSS</strain>
    </source>
</reference>
<dbReference type="GO" id="GO:0005524">
    <property type="term" value="F:ATP binding"/>
    <property type="evidence" value="ECO:0007669"/>
    <property type="project" value="UniProtKB-UniRule"/>
</dbReference>
<evidence type="ECO:0000256" key="6">
    <source>
        <dbReference type="SAM" id="SignalP"/>
    </source>
</evidence>
<dbReference type="CDD" id="cd13999">
    <property type="entry name" value="STKc_MAP3K-like"/>
    <property type="match status" value="1"/>
</dbReference>
<evidence type="ECO:0000313" key="9">
    <source>
        <dbReference type="Proteomes" id="UP000030780"/>
    </source>
</evidence>
<dbReference type="PROSITE" id="PS50011">
    <property type="entry name" value="PROTEIN_KINASE_DOM"/>
    <property type="match status" value="1"/>
</dbReference>
<evidence type="ECO:0000313" key="8">
    <source>
        <dbReference type="EMBL" id="EMS17128.1"/>
    </source>
</evidence>
<dbReference type="AlphaFoldDB" id="M7XAF0"/>
<dbReference type="InterPro" id="IPR017441">
    <property type="entry name" value="Protein_kinase_ATP_BS"/>
</dbReference>
<dbReference type="VEuPathDB" id="AmoebaDB:KM1_013000"/>
<evidence type="ECO:0000256" key="4">
    <source>
        <dbReference type="PROSITE-ProRule" id="PRU10141"/>
    </source>
</evidence>
<feature type="transmembrane region" description="Helical" evidence="5">
    <location>
        <begin position="617"/>
        <end position="641"/>
    </location>
</feature>
<keyword evidence="8" id="KW-0418">Kinase</keyword>
<evidence type="ECO:0000256" key="2">
    <source>
        <dbReference type="ARBA" id="ARBA00022741"/>
    </source>
</evidence>
<name>M7XAF0_ENTHI</name>
<dbReference type="GO" id="GO:0004674">
    <property type="term" value="F:protein serine/threonine kinase activity"/>
    <property type="evidence" value="ECO:0007669"/>
    <property type="project" value="UniProtKB-KW"/>
</dbReference>
<protein>
    <submittedName>
        <fullName evidence="8">Protein tyrosine kinase domain containing protein</fullName>
    </submittedName>
</protein>
<keyword evidence="2 4" id="KW-0547">Nucleotide-binding</keyword>
<evidence type="ECO:0000256" key="5">
    <source>
        <dbReference type="SAM" id="Phobius"/>
    </source>
</evidence>
<gene>
    <name evidence="8" type="ORF">KM1_013000</name>
</gene>
<dbReference type="InterPro" id="IPR053215">
    <property type="entry name" value="TKL_Ser/Thr_kinase"/>
</dbReference>
<dbReference type="InterPro" id="IPR011009">
    <property type="entry name" value="Kinase-like_dom_sf"/>
</dbReference>
<feature type="binding site" evidence="4">
    <location>
        <position position="894"/>
    </location>
    <ligand>
        <name>ATP</name>
        <dbReference type="ChEBI" id="CHEBI:30616"/>
    </ligand>
</feature>
<dbReference type="SUPFAM" id="SSF56112">
    <property type="entry name" value="Protein kinase-like (PK-like)"/>
    <property type="match status" value="1"/>
</dbReference>
<sequence length="1156" mass="132026">MQKYHSNMKINCYLFILFILFTKSRLVNESEFYLESKCGDGLWDQFSEECDGGIGCNSKCICEEGYLSDGKGKCIMSCVYGKACLNGCNKPDICDHCDTSLGYKEDCSGCEDEFMYFGKKQCGKYNDKNIESCSEFFQRMELQNISSFSFILNGNKKNIENGKKNVIHHLKNVKLEYSSCSYNVEENKPYTYGIWIKVLSTINEWVLVEIDEKYHEQDNEVINFIQTETGNKFAFSSQYTCENVNSLIHFAGCISMNEGINDNIHSPRLSLLLNENIPQYLFLHSKYASSILPDISIYFSQLVHICSSVYQNINWNGLSKSNITIPLDMKYSLLSQSICRQDKIQGFWFRIDGIDQTIEIFTCNSKQRNIIFDIISINSTKYNIDDTSDISFIDCNSNEFKCMKTVSNGCHNNSGSARAIVTLNHNETYLLFVGSYDTSFSTINLTIKMTCPGNCEYGICSDYSGGCECLDNYVSINGACTLCGNGKLDYGEDCDFSVEGYVDSQCTSACNCVYGSEPVNINGIIKCAVPTCGNGKIDAYEECDGGYGCDHCVCVNGTKKYAKGRIDCILETCGNKKWDKGEECDGGDGCIECECQENWYTNKRADCSRIPLIIRKVLYLIIGFITYIILYCILFIVVLYLHIGITKKIQQEEEENKNQILFENIIIPFDEKNSQYIDIQQNNPYFAFSTTLIDFDGKKLEIEEIESFDIQIKNNWKDPLHFSFHSGDYQKYEIACQPVIETIKPFESITLSISIRMKCTTILNEKIPITIKFKPMNDIIKDIKKHNHLLLEKNLIVNQLNNSYTNSLSSSEDDLVNHLTTFNTNYSTHEKQLSSIKNNKKIEKFYSYLNLQVESALSTKLDIEEIHLQHQPIGCGTFGIVYRAEWRGVDVAIKLMKTDLIGVEELMPNFIQEAEMLERIRSPYIINFIGSVITVDTLCLVTEFCPSGSLRKYIKMNYTSDFLKVRFCQDIARARGMEYLHENDILHRDLKTDNVLVYSINPYDQVTSKVTDFGTSRSFIESSGKIELQNIGTPMYMAPEITKKNFVTLKSDVYSFAICMLEIWLGQDPYDSTEFPNCESILRFVGTGNRLSIDDNCFFKDIIEKAWDQIPEHRPTFKDINILLEFLLRKIQPKTPTPQIINGIITQNDSAHPPDY</sequence>
<keyword evidence="6" id="KW-0732">Signal</keyword>
<evidence type="ECO:0000256" key="3">
    <source>
        <dbReference type="ARBA" id="ARBA00022840"/>
    </source>
</evidence>
<evidence type="ECO:0000259" key="7">
    <source>
        <dbReference type="PROSITE" id="PS50011"/>
    </source>
</evidence>
<keyword evidence="5" id="KW-1133">Transmembrane helix</keyword>
<keyword evidence="5" id="KW-0812">Transmembrane</keyword>
<organism evidence="8 9">
    <name type="scientific">Entamoeba histolytica HM-3:IMSS</name>
    <dbReference type="NCBI Taxonomy" id="885315"/>
    <lineage>
        <taxon>Eukaryota</taxon>
        <taxon>Amoebozoa</taxon>
        <taxon>Evosea</taxon>
        <taxon>Archamoebae</taxon>
        <taxon>Mastigamoebida</taxon>
        <taxon>Entamoebidae</taxon>
        <taxon>Entamoeba</taxon>
    </lineage>
</organism>
<feature type="signal peptide" evidence="6">
    <location>
        <begin position="1"/>
        <end position="29"/>
    </location>
</feature>
<dbReference type="InterPro" id="IPR001245">
    <property type="entry name" value="Ser-Thr/Tyr_kinase_cat_dom"/>
</dbReference>
<keyword evidence="3 4" id="KW-0067">ATP-binding</keyword>
<dbReference type="PANTHER" id="PTHR45756:SF1">
    <property type="entry name" value="PROTEIN KINASE DOMAIN CONTAINING PROTEIN"/>
    <property type="match status" value="1"/>
</dbReference>
<accession>M7XAF0</accession>
<feature type="domain" description="Protein kinase" evidence="7">
    <location>
        <begin position="867"/>
        <end position="1127"/>
    </location>
</feature>
<proteinExistence type="predicted"/>
<feature type="chain" id="PRO_5004087823" evidence="6">
    <location>
        <begin position="30"/>
        <end position="1156"/>
    </location>
</feature>
<dbReference type="EMBL" id="KB637241">
    <property type="protein sequence ID" value="EMS17128.1"/>
    <property type="molecule type" value="Genomic_DNA"/>
</dbReference>
<dbReference type="SMART" id="SM00220">
    <property type="entry name" value="S_TKc"/>
    <property type="match status" value="1"/>
</dbReference>
<dbReference type="Proteomes" id="UP000030780">
    <property type="component" value="Unassembled WGS sequence"/>
</dbReference>
<dbReference type="Gene3D" id="1.10.510.10">
    <property type="entry name" value="Transferase(Phosphotransferase) domain 1"/>
    <property type="match status" value="1"/>
</dbReference>
<dbReference type="Pfam" id="PF07714">
    <property type="entry name" value="PK_Tyr_Ser-Thr"/>
    <property type="match status" value="1"/>
</dbReference>
<dbReference type="PROSITE" id="PS00107">
    <property type="entry name" value="PROTEIN_KINASE_ATP"/>
    <property type="match status" value="1"/>
</dbReference>
<keyword evidence="1" id="KW-0723">Serine/threonine-protein kinase</keyword>
<dbReference type="PANTHER" id="PTHR45756">
    <property type="entry name" value="PALMITOYLTRANSFERASE"/>
    <property type="match status" value="1"/>
</dbReference>
<keyword evidence="5" id="KW-0472">Membrane</keyword>
<keyword evidence="8" id="KW-0808">Transferase</keyword>
<evidence type="ECO:0000256" key="1">
    <source>
        <dbReference type="ARBA" id="ARBA00022527"/>
    </source>
</evidence>
<dbReference type="InterPro" id="IPR008271">
    <property type="entry name" value="Ser/Thr_kinase_AS"/>
</dbReference>